<evidence type="ECO:0000313" key="1">
    <source>
        <dbReference type="EMBL" id="TDQ01383.1"/>
    </source>
</evidence>
<organism evidence="1 2">
    <name type="scientific">Labedaea rhizosphaerae</name>
    <dbReference type="NCBI Taxonomy" id="598644"/>
    <lineage>
        <taxon>Bacteria</taxon>
        <taxon>Bacillati</taxon>
        <taxon>Actinomycetota</taxon>
        <taxon>Actinomycetes</taxon>
        <taxon>Pseudonocardiales</taxon>
        <taxon>Pseudonocardiaceae</taxon>
        <taxon>Labedaea</taxon>
    </lineage>
</organism>
<dbReference type="EMBL" id="SNXZ01000002">
    <property type="protein sequence ID" value="TDQ01383.1"/>
    <property type="molecule type" value="Genomic_DNA"/>
</dbReference>
<dbReference type="InterPro" id="IPR034660">
    <property type="entry name" value="DinB/YfiT-like"/>
</dbReference>
<protein>
    <submittedName>
        <fullName evidence="1">Uncharacterized protein DUF664</fullName>
    </submittedName>
</protein>
<comment type="caution">
    <text evidence="1">The sequence shown here is derived from an EMBL/GenBank/DDBJ whole genome shotgun (WGS) entry which is preliminary data.</text>
</comment>
<dbReference type="AlphaFoldDB" id="A0A4R6SI92"/>
<keyword evidence="2" id="KW-1185">Reference proteome</keyword>
<dbReference type="Proteomes" id="UP000295444">
    <property type="component" value="Unassembled WGS sequence"/>
</dbReference>
<dbReference type="RefSeq" id="WP_243754054.1">
    <property type="nucleotide sequence ID" value="NZ_SNXZ01000002.1"/>
</dbReference>
<evidence type="ECO:0000313" key="2">
    <source>
        <dbReference type="Proteomes" id="UP000295444"/>
    </source>
</evidence>
<dbReference type="Pfam" id="PF04978">
    <property type="entry name" value="MST"/>
    <property type="match status" value="1"/>
</dbReference>
<gene>
    <name evidence="1" type="ORF">EV186_1021251</name>
</gene>
<dbReference type="Gene3D" id="1.20.120.450">
    <property type="entry name" value="dinb family like domain"/>
    <property type="match status" value="1"/>
</dbReference>
<dbReference type="SUPFAM" id="SSF109854">
    <property type="entry name" value="DinB/YfiT-like putative metalloenzymes"/>
    <property type="match status" value="1"/>
</dbReference>
<proteinExistence type="predicted"/>
<sequence>MIEREREWPSADVGVPEAIMAFFRFLHTTCVNKVAGLTEEQARTAPVPTSDVVSPLGLVKHLTAVQRQHFQRHIGGSSLPLLWGAEDTTLDFRVGPQETIESVVAAFDAEWVRSQETLAAADWAATVSVYDRPVRVGRLVVDVLQETARHVGHLDIVRELIDGATGE</sequence>
<dbReference type="InterPro" id="IPR007061">
    <property type="entry name" value="MST-like"/>
</dbReference>
<accession>A0A4R6SI92</accession>
<name>A0A4R6SI92_LABRH</name>
<reference evidence="1 2" key="1">
    <citation type="submission" date="2019-03" db="EMBL/GenBank/DDBJ databases">
        <title>Genomic Encyclopedia of Type Strains, Phase IV (KMG-IV): sequencing the most valuable type-strain genomes for metagenomic binning, comparative biology and taxonomic classification.</title>
        <authorList>
            <person name="Goeker M."/>
        </authorList>
    </citation>
    <scope>NUCLEOTIDE SEQUENCE [LARGE SCALE GENOMIC DNA]</scope>
    <source>
        <strain evidence="1 2">DSM 45361</strain>
    </source>
</reference>